<dbReference type="GO" id="GO:0005506">
    <property type="term" value="F:iron ion binding"/>
    <property type="evidence" value="ECO:0007669"/>
    <property type="project" value="InterPro"/>
</dbReference>
<keyword evidence="3" id="KW-1003">Cell membrane</keyword>
<dbReference type="PRINTS" id="PR00605">
    <property type="entry name" value="CYTCHROMECIC"/>
</dbReference>
<evidence type="ECO:0000256" key="11">
    <source>
        <dbReference type="PROSITE-ProRule" id="PRU00433"/>
    </source>
</evidence>
<keyword evidence="4 11" id="KW-0349">Heme</keyword>
<feature type="domain" description="Cytochrome c" evidence="13">
    <location>
        <begin position="241"/>
        <end position="329"/>
    </location>
</feature>
<feature type="transmembrane region" description="Helical" evidence="12">
    <location>
        <begin position="354"/>
        <end position="377"/>
    </location>
</feature>
<evidence type="ECO:0000313" key="15">
    <source>
        <dbReference type="Proteomes" id="UP000001955"/>
    </source>
</evidence>
<dbReference type="GO" id="GO:0009055">
    <property type="term" value="F:electron transfer activity"/>
    <property type="evidence" value="ECO:0007669"/>
    <property type="project" value="InterPro"/>
</dbReference>
<dbReference type="PROSITE" id="PS51007">
    <property type="entry name" value="CYTC"/>
    <property type="match status" value="2"/>
</dbReference>
<dbReference type="AlphaFoldDB" id="I2B7V0"/>
<dbReference type="InterPro" id="IPR014353">
    <property type="entry name" value="Membr-bd_ADH_cyt_c"/>
</dbReference>
<dbReference type="PANTHER" id="PTHR35008:SF8">
    <property type="entry name" value="ALCOHOL DEHYDROGENASE CYTOCHROME C SUBUNIT"/>
    <property type="match status" value="1"/>
</dbReference>
<keyword evidence="10 12" id="KW-0472">Membrane</keyword>
<dbReference type="Proteomes" id="UP000001955">
    <property type="component" value="Chromosome"/>
</dbReference>
<dbReference type="GO" id="GO:0016614">
    <property type="term" value="F:oxidoreductase activity, acting on CH-OH group of donors"/>
    <property type="evidence" value="ECO:0007669"/>
    <property type="project" value="InterPro"/>
</dbReference>
<evidence type="ECO:0000256" key="1">
    <source>
        <dbReference type="ARBA" id="ARBA00004236"/>
    </source>
</evidence>
<gene>
    <name evidence="14" type="ordered locus">EBL_c15020</name>
</gene>
<evidence type="ECO:0000256" key="8">
    <source>
        <dbReference type="ARBA" id="ARBA00022982"/>
    </source>
</evidence>
<keyword evidence="12" id="KW-0812">Transmembrane</keyword>
<evidence type="ECO:0000256" key="6">
    <source>
        <dbReference type="ARBA" id="ARBA00022729"/>
    </source>
</evidence>
<feature type="domain" description="Cytochrome c" evidence="13">
    <location>
        <begin position="110"/>
        <end position="219"/>
    </location>
</feature>
<evidence type="ECO:0000256" key="4">
    <source>
        <dbReference type="ARBA" id="ARBA00022617"/>
    </source>
</evidence>
<evidence type="ECO:0000256" key="3">
    <source>
        <dbReference type="ARBA" id="ARBA00022475"/>
    </source>
</evidence>
<dbReference type="STRING" id="630626.EBL_c15020"/>
<dbReference type="GO" id="GO:0020037">
    <property type="term" value="F:heme binding"/>
    <property type="evidence" value="ECO:0007669"/>
    <property type="project" value="InterPro"/>
</dbReference>
<evidence type="ECO:0000256" key="2">
    <source>
        <dbReference type="ARBA" id="ARBA00022448"/>
    </source>
</evidence>
<dbReference type="InterPro" id="IPR009056">
    <property type="entry name" value="Cyt_c-like_dom"/>
</dbReference>
<reference evidence="14 15" key="1">
    <citation type="journal article" date="2012" name="J. Bacteriol.">
        <title>Complete genome sequence of the B12-producing Shimwellia blattae strain DSM 4481, isolated from a cockroach.</title>
        <authorList>
            <person name="Brzuszkiewicz E."/>
            <person name="Waschkowitz T."/>
            <person name="Wiezer A."/>
            <person name="Daniel R."/>
        </authorList>
    </citation>
    <scope>NUCLEOTIDE SEQUENCE [LARGE SCALE GENOMIC DNA]</scope>
    <source>
        <strain evidence="15">ATCC 29907 / DSM 4481 / JCM 1650 / NBRC 105725 / CDC 9005-74</strain>
    </source>
</reference>
<dbReference type="GO" id="GO:0005886">
    <property type="term" value="C:plasma membrane"/>
    <property type="evidence" value="ECO:0007669"/>
    <property type="project" value="UniProtKB-SubCell"/>
</dbReference>
<keyword evidence="5 11" id="KW-0479">Metal-binding</keyword>
<evidence type="ECO:0000256" key="12">
    <source>
        <dbReference type="SAM" id="Phobius"/>
    </source>
</evidence>
<organism evidence="14 15">
    <name type="scientific">Shimwellia blattae (strain ATCC 29907 / DSM 4481 / JCM 1650 / NBRC 105725 / CDC 9005-74)</name>
    <name type="common">Escherichia blattae</name>
    <dbReference type="NCBI Taxonomy" id="630626"/>
    <lineage>
        <taxon>Bacteria</taxon>
        <taxon>Pseudomonadati</taxon>
        <taxon>Pseudomonadota</taxon>
        <taxon>Gammaproteobacteria</taxon>
        <taxon>Enterobacterales</taxon>
        <taxon>Enterobacteriaceae</taxon>
        <taxon>Shimwellia</taxon>
    </lineage>
</organism>
<dbReference type="eggNOG" id="COG2010">
    <property type="taxonomic scope" value="Bacteria"/>
</dbReference>
<proteinExistence type="predicted"/>
<evidence type="ECO:0000313" key="14">
    <source>
        <dbReference type="EMBL" id="AFJ46604.1"/>
    </source>
</evidence>
<comment type="subcellular location">
    <subcellularLocation>
        <location evidence="1">Cell membrane</location>
    </subcellularLocation>
</comment>
<keyword evidence="12" id="KW-1133">Transmembrane helix</keyword>
<evidence type="ECO:0000256" key="10">
    <source>
        <dbReference type="ARBA" id="ARBA00023136"/>
    </source>
</evidence>
<evidence type="ECO:0000259" key="13">
    <source>
        <dbReference type="PROSITE" id="PS51007"/>
    </source>
</evidence>
<dbReference type="HOGENOM" id="CLU_028594_0_1_6"/>
<dbReference type="PATRIC" id="fig|630626.3.peg.1450"/>
<dbReference type="Gene3D" id="1.10.760.10">
    <property type="entry name" value="Cytochrome c-like domain"/>
    <property type="match status" value="2"/>
</dbReference>
<dbReference type="PIRSF" id="PIRSF000018">
    <property type="entry name" value="Mb_ADH_cyt_c"/>
    <property type="match status" value="1"/>
</dbReference>
<keyword evidence="8" id="KW-0249">Electron transport</keyword>
<dbReference type="EMBL" id="CP001560">
    <property type="protein sequence ID" value="AFJ46604.1"/>
    <property type="molecule type" value="Genomic_DNA"/>
</dbReference>
<evidence type="ECO:0000256" key="7">
    <source>
        <dbReference type="ARBA" id="ARBA00022737"/>
    </source>
</evidence>
<accession>I2B7V0</accession>
<dbReference type="InterPro" id="IPR036909">
    <property type="entry name" value="Cyt_c-like_dom_sf"/>
</dbReference>
<protein>
    <submittedName>
        <fullName evidence="14">Putative dehydrogenase</fullName>
    </submittedName>
</protein>
<evidence type="ECO:0000256" key="5">
    <source>
        <dbReference type="ARBA" id="ARBA00022723"/>
    </source>
</evidence>
<sequence length="388" mass="42150">MGDIIATNITPSEQYGIGRYTEAQFKQAVTRGIRADGSRLYPAMPYTAYQGMRDADIHALWVWINHAVPAVDKAAPQTALAFPWSVRPLMGIWNLFNNTPPAPAVPLATPELQRGYYLTEVLGHCSACHSPRNTLMGESSTRRLSGGDQNGWHAPNITSDPVSGIGGWSDQQLVQYLKTGNTPGKGVAAGGMGEVIEHSLSHLSDDDLQAIATWLRQIPPVRQDNETLAAWTHPQTSRDITTQTAGKALYESACAACHRAGGEGAYDNRFPSLTQNSTVGSLNPSNLVMTILDGVHREGDFVSTSMPAFRNALNDAQIADVTNYITAQFGDGKTRVTPAFVAQQRQGGERPLSVVLMGMAPWLLLAIVVILFAVWLLRRKNARHHSRG</sequence>
<keyword evidence="6" id="KW-0732">Signal</keyword>
<dbReference type="KEGG" id="ebt:EBL_c15020"/>
<name>I2B7V0_SHIBC</name>
<dbReference type="InterPro" id="IPR051459">
    <property type="entry name" value="Cytochrome_c-type_DH"/>
</dbReference>
<dbReference type="Pfam" id="PF00034">
    <property type="entry name" value="Cytochrom_C"/>
    <property type="match status" value="1"/>
</dbReference>
<keyword evidence="2" id="KW-0813">Transport</keyword>
<keyword evidence="7" id="KW-0677">Repeat</keyword>
<dbReference type="InterPro" id="IPR008168">
    <property type="entry name" value="Cyt_C_IC"/>
</dbReference>
<dbReference type="SUPFAM" id="SSF46626">
    <property type="entry name" value="Cytochrome c"/>
    <property type="match status" value="3"/>
</dbReference>
<keyword evidence="9 11" id="KW-0408">Iron</keyword>
<keyword evidence="15" id="KW-1185">Reference proteome</keyword>
<evidence type="ECO:0000256" key="9">
    <source>
        <dbReference type="ARBA" id="ARBA00023004"/>
    </source>
</evidence>
<dbReference type="PANTHER" id="PTHR35008">
    <property type="entry name" value="BLL4482 PROTEIN-RELATED"/>
    <property type="match status" value="1"/>
</dbReference>